<reference evidence="1" key="1">
    <citation type="submission" date="2021-06" db="EMBL/GenBank/DDBJ databases">
        <authorList>
            <person name="Kallberg Y."/>
            <person name="Tangrot J."/>
            <person name="Rosling A."/>
        </authorList>
    </citation>
    <scope>NUCLEOTIDE SEQUENCE</scope>
    <source>
        <strain evidence="1">87-6 pot B 2015</strain>
    </source>
</reference>
<proteinExistence type="predicted"/>
<protein>
    <submittedName>
        <fullName evidence="1">708_t:CDS:1</fullName>
    </submittedName>
</protein>
<organism evidence="1 2">
    <name type="scientific">Funneliformis mosseae</name>
    <name type="common">Endomycorrhizal fungus</name>
    <name type="synonym">Glomus mosseae</name>
    <dbReference type="NCBI Taxonomy" id="27381"/>
    <lineage>
        <taxon>Eukaryota</taxon>
        <taxon>Fungi</taxon>
        <taxon>Fungi incertae sedis</taxon>
        <taxon>Mucoromycota</taxon>
        <taxon>Glomeromycotina</taxon>
        <taxon>Glomeromycetes</taxon>
        <taxon>Glomerales</taxon>
        <taxon>Glomeraceae</taxon>
        <taxon>Funneliformis</taxon>
    </lineage>
</organism>
<evidence type="ECO:0000313" key="2">
    <source>
        <dbReference type="Proteomes" id="UP000789375"/>
    </source>
</evidence>
<dbReference type="AlphaFoldDB" id="A0A9N9BS23"/>
<dbReference type="EMBL" id="CAJVPP010001919">
    <property type="protein sequence ID" value="CAG8578899.1"/>
    <property type="molecule type" value="Genomic_DNA"/>
</dbReference>
<accession>A0A9N9BS23</accession>
<feature type="non-terminal residue" evidence="1">
    <location>
        <position position="1"/>
    </location>
</feature>
<evidence type="ECO:0000313" key="1">
    <source>
        <dbReference type="EMBL" id="CAG8578899.1"/>
    </source>
</evidence>
<gene>
    <name evidence="1" type="ORF">FMOSSE_LOCUS7847</name>
</gene>
<comment type="caution">
    <text evidence="1">The sequence shown here is derived from an EMBL/GenBank/DDBJ whole genome shotgun (WGS) entry which is preliminary data.</text>
</comment>
<dbReference type="Proteomes" id="UP000789375">
    <property type="component" value="Unassembled WGS sequence"/>
</dbReference>
<name>A0A9N9BS23_FUNMO</name>
<sequence>EMWPIFADNNGVGERNQEEIRIFILQWRCDPDIADNNQKEIKKKFEFLSAK</sequence>
<keyword evidence="2" id="KW-1185">Reference proteome</keyword>